<dbReference type="InterPro" id="IPR001054">
    <property type="entry name" value="A/G_cyclase"/>
</dbReference>
<evidence type="ECO:0000313" key="8">
    <source>
        <dbReference type="EMBL" id="CAF4530138.1"/>
    </source>
</evidence>
<name>A0A8S2XY93_9BILA</name>
<evidence type="ECO:0000256" key="3">
    <source>
        <dbReference type="ARBA" id="ARBA00022741"/>
    </source>
</evidence>
<dbReference type="EMBL" id="CAJOBH010114693">
    <property type="protein sequence ID" value="CAF4679653.1"/>
    <property type="molecule type" value="Genomic_DNA"/>
</dbReference>
<keyword evidence="5" id="KW-0472">Membrane</keyword>
<keyword evidence="4" id="KW-1133">Transmembrane helix</keyword>
<evidence type="ECO:0000313" key="9">
    <source>
        <dbReference type="EMBL" id="CAF4679653.1"/>
    </source>
</evidence>
<dbReference type="GO" id="GO:0000166">
    <property type="term" value="F:nucleotide binding"/>
    <property type="evidence" value="ECO:0007669"/>
    <property type="project" value="UniProtKB-KW"/>
</dbReference>
<organism evidence="8 10">
    <name type="scientific">Rotaria magnacalcarata</name>
    <dbReference type="NCBI Taxonomy" id="392030"/>
    <lineage>
        <taxon>Eukaryota</taxon>
        <taxon>Metazoa</taxon>
        <taxon>Spiralia</taxon>
        <taxon>Gnathifera</taxon>
        <taxon>Rotifera</taxon>
        <taxon>Eurotatoria</taxon>
        <taxon>Bdelloidea</taxon>
        <taxon>Philodinida</taxon>
        <taxon>Philodinidae</taxon>
        <taxon>Rotaria</taxon>
    </lineage>
</organism>
<dbReference type="EMBL" id="CAJOBJ010088283">
    <property type="protein sequence ID" value="CAF4530138.1"/>
    <property type="molecule type" value="Genomic_DNA"/>
</dbReference>
<dbReference type="PROSITE" id="PS50125">
    <property type="entry name" value="GUANYLATE_CYCLASE_2"/>
    <property type="match status" value="1"/>
</dbReference>
<proteinExistence type="predicted"/>
<evidence type="ECO:0000256" key="2">
    <source>
        <dbReference type="ARBA" id="ARBA00022692"/>
    </source>
</evidence>
<evidence type="ECO:0000259" key="7">
    <source>
        <dbReference type="PROSITE" id="PS50125"/>
    </source>
</evidence>
<dbReference type="GO" id="GO:0004383">
    <property type="term" value="F:guanylate cyclase activity"/>
    <property type="evidence" value="ECO:0007669"/>
    <property type="project" value="TreeGrafter"/>
</dbReference>
<accession>A0A8S2XY93</accession>
<dbReference type="GO" id="GO:0001653">
    <property type="term" value="F:peptide receptor activity"/>
    <property type="evidence" value="ECO:0007669"/>
    <property type="project" value="TreeGrafter"/>
</dbReference>
<evidence type="ECO:0000256" key="6">
    <source>
        <dbReference type="ARBA" id="ARBA00023239"/>
    </source>
</evidence>
<dbReference type="GO" id="GO:0035556">
    <property type="term" value="P:intracellular signal transduction"/>
    <property type="evidence" value="ECO:0007669"/>
    <property type="project" value="InterPro"/>
</dbReference>
<reference evidence="8" key="1">
    <citation type="submission" date="2021-02" db="EMBL/GenBank/DDBJ databases">
        <authorList>
            <person name="Nowell W R."/>
        </authorList>
    </citation>
    <scope>NUCLEOTIDE SEQUENCE</scope>
</reference>
<dbReference type="Pfam" id="PF00211">
    <property type="entry name" value="Guanylate_cyc"/>
    <property type="match status" value="1"/>
</dbReference>
<comment type="subcellular location">
    <subcellularLocation>
        <location evidence="1">Membrane</location>
    </subcellularLocation>
</comment>
<evidence type="ECO:0000256" key="1">
    <source>
        <dbReference type="ARBA" id="ARBA00004370"/>
    </source>
</evidence>
<evidence type="ECO:0000313" key="10">
    <source>
        <dbReference type="Proteomes" id="UP000681720"/>
    </source>
</evidence>
<dbReference type="PANTHER" id="PTHR11920">
    <property type="entry name" value="GUANYLYL CYCLASE"/>
    <property type="match status" value="1"/>
</dbReference>
<gene>
    <name evidence="9" type="ORF">BYL167_LOCUS43296</name>
    <name evidence="8" type="ORF">GIL414_LOCUS35986</name>
</gene>
<dbReference type="GO" id="GO:0004016">
    <property type="term" value="F:adenylate cyclase activity"/>
    <property type="evidence" value="ECO:0007669"/>
    <property type="project" value="TreeGrafter"/>
</dbReference>
<comment type="caution">
    <text evidence="8">The sequence shown here is derived from an EMBL/GenBank/DDBJ whole genome shotgun (WGS) entry which is preliminary data.</text>
</comment>
<feature type="domain" description="Guanylate cyclase" evidence="7">
    <location>
        <begin position="1"/>
        <end position="34"/>
    </location>
</feature>
<dbReference type="InterPro" id="IPR050401">
    <property type="entry name" value="Cyclic_nucleotide_synthase"/>
</dbReference>
<sequence length="39" mass="4390">FKIRHMPGVPLQLRIGLHSGACVAGVVGLRMPRYVRYQL</sequence>
<dbReference type="InterPro" id="IPR029787">
    <property type="entry name" value="Nucleotide_cyclase"/>
</dbReference>
<dbReference type="PANTHER" id="PTHR11920:SF462">
    <property type="entry name" value="GUANYLATE CYCLASE"/>
    <property type="match status" value="1"/>
</dbReference>
<dbReference type="Gene3D" id="3.30.70.1230">
    <property type="entry name" value="Nucleotide cyclase"/>
    <property type="match status" value="1"/>
</dbReference>
<keyword evidence="2" id="KW-0812">Transmembrane</keyword>
<feature type="non-terminal residue" evidence="8">
    <location>
        <position position="1"/>
    </location>
</feature>
<dbReference type="GO" id="GO:0005886">
    <property type="term" value="C:plasma membrane"/>
    <property type="evidence" value="ECO:0007669"/>
    <property type="project" value="TreeGrafter"/>
</dbReference>
<dbReference type="SUPFAM" id="SSF55073">
    <property type="entry name" value="Nucleotide cyclase"/>
    <property type="match status" value="1"/>
</dbReference>
<dbReference type="AlphaFoldDB" id="A0A8S2XY93"/>
<dbReference type="Proteomes" id="UP000681967">
    <property type="component" value="Unassembled WGS sequence"/>
</dbReference>
<dbReference type="Proteomes" id="UP000681720">
    <property type="component" value="Unassembled WGS sequence"/>
</dbReference>
<keyword evidence="3" id="KW-0547">Nucleotide-binding</keyword>
<evidence type="ECO:0000256" key="4">
    <source>
        <dbReference type="ARBA" id="ARBA00022989"/>
    </source>
</evidence>
<protein>
    <recommendedName>
        <fullName evidence="7">Guanylate cyclase domain-containing protein</fullName>
    </recommendedName>
</protein>
<keyword evidence="6" id="KW-0456">Lyase</keyword>
<dbReference type="GO" id="GO:0007168">
    <property type="term" value="P:receptor guanylyl cyclase signaling pathway"/>
    <property type="evidence" value="ECO:0007669"/>
    <property type="project" value="TreeGrafter"/>
</dbReference>
<evidence type="ECO:0000256" key="5">
    <source>
        <dbReference type="ARBA" id="ARBA00023136"/>
    </source>
</evidence>